<dbReference type="Gene3D" id="3.90.640.10">
    <property type="entry name" value="Actin, Chain A, domain 4"/>
    <property type="match status" value="1"/>
</dbReference>
<proteinExistence type="predicted"/>
<accession>A0AAE0KG30</accession>
<evidence type="ECO:0000313" key="2">
    <source>
        <dbReference type="EMBL" id="KAK3375200.1"/>
    </source>
</evidence>
<dbReference type="Proteomes" id="UP001285441">
    <property type="component" value="Unassembled WGS sequence"/>
</dbReference>
<evidence type="ECO:0000313" key="3">
    <source>
        <dbReference type="Proteomes" id="UP001285441"/>
    </source>
</evidence>
<keyword evidence="3" id="KW-1185">Reference proteome</keyword>
<dbReference type="InterPro" id="IPR043129">
    <property type="entry name" value="ATPase_NBD"/>
</dbReference>
<reference evidence="2" key="1">
    <citation type="journal article" date="2023" name="Mol. Phylogenet. Evol.">
        <title>Genome-scale phylogeny and comparative genomics of the fungal order Sordariales.</title>
        <authorList>
            <person name="Hensen N."/>
            <person name="Bonometti L."/>
            <person name="Westerberg I."/>
            <person name="Brannstrom I.O."/>
            <person name="Guillou S."/>
            <person name="Cros-Aarteil S."/>
            <person name="Calhoun S."/>
            <person name="Haridas S."/>
            <person name="Kuo A."/>
            <person name="Mondo S."/>
            <person name="Pangilinan J."/>
            <person name="Riley R."/>
            <person name="LaButti K."/>
            <person name="Andreopoulos B."/>
            <person name="Lipzen A."/>
            <person name="Chen C."/>
            <person name="Yan M."/>
            <person name="Daum C."/>
            <person name="Ng V."/>
            <person name="Clum A."/>
            <person name="Steindorff A."/>
            <person name="Ohm R.A."/>
            <person name="Martin F."/>
            <person name="Silar P."/>
            <person name="Natvig D.O."/>
            <person name="Lalanne C."/>
            <person name="Gautier V."/>
            <person name="Ament-Velasquez S.L."/>
            <person name="Kruys A."/>
            <person name="Hutchinson M.I."/>
            <person name="Powell A.J."/>
            <person name="Barry K."/>
            <person name="Miller A.N."/>
            <person name="Grigoriev I.V."/>
            <person name="Debuchy R."/>
            <person name="Gladieux P."/>
            <person name="Hiltunen Thoren M."/>
            <person name="Johannesson H."/>
        </authorList>
    </citation>
    <scope>NUCLEOTIDE SEQUENCE</scope>
    <source>
        <strain evidence="2">CBS 232.78</strain>
    </source>
</reference>
<feature type="region of interest" description="Disordered" evidence="1">
    <location>
        <begin position="674"/>
        <end position="745"/>
    </location>
</feature>
<protein>
    <submittedName>
        <fullName evidence="2">Uncharacterized protein</fullName>
    </submittedName>
</protein>
<dbReference type="CDD" id="cd10170">
    <property type="entry name" value="ASKHA_NBD_HSP70"/>
    <property type="match status" value="1"/>
</dbReference>
<evidence type="ECO:0000256" key="1">
    <source>
        <dbReference type="SAM" id="MobiDB-lite"/>
    </source>
</evidence>
<sequence>MPRRQRIQPQRHIRAAVLGVDFGSTSLRAGLICPDDPHSRFYPVRNPTPDPNRPFSPGDFSTACTPFTDKPLEKLGNAATGEPGHVLAKYLMYLLANAQDHVMARYPLSKELRNKRGDQAFLTTCRAILVQLIKNLKQSVDAVCAAEHLEYTEIVFTLPVQWEKPFQTAYLDIIEEAFDWGEKMDHVHFIAEADALAHYVITTRAEVIEDEDWDRILFLDFGGHSMSFSLYRIEQFEDDKPLCLIEQRSGGIAGGNEMWFHHIAELISHKLRERGISDPKEELRWKLTMHFVHQKSQGKVNDSGVTHVYTTGGSTAEKLLVNVSLQSHEIEACYRRALDGPVNLAKEQLQFLATFAHNSSIGVLVAGGSLTTEEARSIVFSDSPVPMDKVKFNHSLVAEYLSTHICHGAALAIRNKTTVREFFDIGGAAIGIQARPERDDPRWEDFAYLAYKKSGTFIRKDFTKAGMVMEMRLVCDPHYSRRKPLPGDEELDKWELLRPKMEYNNCYDLWHLGFLKAGTHTFEVTLGDDNVLLVKMSRVQGRMMQAEVTELKLPLYFDPGHNCVHVDVDSMPGSDDIYQEQQQHVAEANPELVDEVPTFVRSKTPLPYSLLVKPGPIRKRSTSSVVGRDDEGGGLSTPRRDSKPQGSGGTPIRSSSRPRRPLGKLEANVLGFDDDALGLDSTGSNESGEKMNNSKLGLYSPNNWGSSPSRGLRNADALATGSRKRQASRSEGSRRPSGPQTPKKS</sequence>
<comment type="caution">
    <text evidence="2">The sequence shown here is derived from an EMBL/GenBank/DDBJ whole genome shotgun (WGS) entry which is preliminary data.</text>
</comment>
<dbReference type="Gene3D" id="3.30.420.40">
    <property type="match status" value="2"/>
</dbReference>
<organism evidence="2 3">
    <name type="scientific">Podospora didyma</name>
    <dbReference type="NCBI Taxonomy" id="330526"/>
    <lineage>
        <taxon>Eukaryota</taxon>
        <taxon>Fungi</taxon>
        <taxon>Dikarya</taxon>
        <taxon>Ascomycota</taxon>
        <taxon>Pezizomycotina</taxon>
        <taxon>Sordariomycetes</taxon>
        <taxon>Sordariomycetidae</taxon>
        <taxon>Sordariales</taxon>
        <taxon>Podosporaceae</taxon>
        <taxon>Podospora</taxon>
    </lineage>
</organism>
<feature type="region of interest" description="Disordered" evidence="1">
    <location>
        <begin position="610"/>
        <end position="661"/>
    </location>
</feature>
<dbReference type="AlphaFoldDB" id="A0AAE0KG30"/>
<name>A0AAE0KG30_9PEZI</name>
<dbReference type="SUPFAM" id="SSF53067">
    <property type="entry name" value="Actin-like ATPase domain"/>
    <property type="match status" value="1"/>
</dbReference>
<feature type="compositionally biased region" description="Polar residues" evidence="1">
    <location>
        <begin position="681"/>
        <end position="709"/>
    </location>
</feature>
<dbReference type="EMBL" id="JAULSW010000007">
    <property type="protein sequence ID" value="KAK3375200.1"/>
    <property type="molecule type" value="Genomic_DNA"/>
</dbReference>
<gene>
    <name evidence="2" type="ORF">B0H63DRAFT_526473</name>
</gene>
<reference evidence="2" key="2">
    <citation type="submission" date="2023-06" db="EMBL/GenBank/DDBJ databases">
        <authorList>
            <consortium name="Lawrence Berkeley National Laboratory"/>
            <person name="Haridas S."/>
            <person name="Hensen N."/>
            <person name="Bonometti L."/>
            <person name="Westerberg I."/>
            <person name="Brannstrom I.O."/>
            <person name="Guillou S."/>
            <person name="Cros-Aarteil S."/>
            <person name="Calhoun S."/>
            <person name="Kuo A."/>
            <person name="Mondo S."/>
            <person name="Pangilinan J."/>
            <person name="Riley R."/>
            <person name="LaButti K."/>
            <person name="Andreopoulos B."/>
            <person name="Lipzen A."/>
            <person name="Chen C."/>
            <person name="Yanf M."/>
            <person name="Daum C."/>
            <person name="Ng V."/>
            <person name="Clum A."/>
            <person name="Steindorff A."/>
            <person name="Ohm R."/>
            <person name="Martin F."/>
            <person name="Silar P."/>
            <person name="Natvig D."/>
            <person name="Lalanne C."/>
            <person name="Gautier V."/>
            <person name="Ament-velasquez S.L."/>
            <person name="Kruys A."/>
            <person name="Hutchinson M.I."/>
            <person name="Powell A.J."/>
            <person name="Barry K."/>
            <person name="Miller A.N."/>
            <person name="Grigoriev I.V."/>
            <person name="Debuchy R."/>
            <person name="Gladieux P."/>
            <person name="Thoren M.H."/>
            <person name="Johannesson H."/>
        </authorList>
    </citation>
    <scope>NUCLEOTIDE SEQUENCE</scope>
    <source>
        <strain evidence="2">CBS 232.78</strain>
    </source>
</reference>